<keyword evidence="6 8" id="KW-0675">Receptor</keyword>
<dbReference type="Proteomes" id="UP000694397">
    <property type="component" value="Chromosome 16"/>
</dbReference>
<dbReference type="AlphaFoldDB" id="A0A8C9T2S3"/>
<comment type="subcellular location">
    <subcellularLocation>
        <location evidence="1">Membrane</location>
        <topology evidence="1">Multi-pass membrane protein</topology>
    </subcellularLocation>
</comment>
<evidence type="ECO:0000256" key="9">
    <source>
        <dbReference type="SAM" id="Phobius"/>
    </source>
</evidence>
<dbReference type="OrthoDB" id="8790424at2759"/>
<evidence type="ECO:0000256" key="6">
    <source>
        <dbReference type="ARBA" id="ARBA00023170"/>
    </source>
</evidence>
<feature type="domain" description="G-protein coupled receptors family 1 profile" evidence="10">
    <location>
        <begin position="72"/>
        <end position="332"/>
    </location>
</feature>
<organism evidence="11 12">
    <name type="scientific">Scleropages formosus</name>
    <name type="common">Asian bonytongue</name>
    <name type="synonym">Osteoglossum formosum</name>
    <dbReference type="NCBI Taxonomy" id="113540"/>
    <lineage>
        <taxon>Eukaryota</taxon>
        <taxon>Metazoa</taxon>
        <taxon>Chordata</taxon>
        <taxon>Craniata</taxon>
        <taxon>Vertebrata</taxon>
        <taxon>Euteleostomi</taxon>
        <taxon>Actinopterygii</taxon>
        <taxon>Neopterygii</taxon>
        <taxon>Teleostei</taxon>
        <taxon>Osteoglossocephala</taxon>
        <taxon>Osteoglossomorpha</taxon>
        <taxon>Osteoglossiformes</taxon>
        <taxon>Osteoglossidae</taxon>
        <taxon>Scleropages</taxon>
    </lineage>
</organism>
<dbReference type="Ensembl" id="ENSSFOT00015056048.1">
    <property type="protein sequence ID" value="ENSSFOP00015047719.1"/>
    <property type="gene ID" value="ENSSFOG00015026336.1"/>
</dbReference>
<evidence type="ECO:0000259" key="10">
    <source>
        <dbReference type="PROSITE" id="PS50262"/>
    </source>
</evidence>
<dbReference type="GO" id="GO:0006955">
    <property type="term" value="P:immune response"/>
    <property type="evidence" value="ECO:0007669"/>
    <property type="project" value="TreeGrafter"/>
</dbReference>
<feature type="transmembrane region" description="Helical" evidence="9">
    <location>
        <begin position="102"/>
        <end position="121"/>
    </location>
</feature>
<keyword evidence="3 9" id="KW-1133">Transmembrane helix</keyword>
<reference evidence="11 12" key="1">
    <citation type="submission" date="2019-04" db="EMBL/GenBank/DDBJ databases">
        <authorList>
            <consortium name="Wellcome Sanger Institute Data Sharing"/>
        </authorList>
    </citation>
    <scope>NUCLEOTIDE SEQUENCE [LARGE SCALE GENOMIC DNA]</scope>
</reference>
<dbReference type="GO" id="GO:0019722">
    <property type="term" value="P:calcium-mediated signaling"/>
    <property type="evidence" value="ECO:0007669"/>
    <property type="project" value="TreeGrafter"/>
</dbReference>
<feature type="transmembrane region" description="Helical" evidence="9">
    <location>
        <begin position="266"/>
        <end position="284"/>
    </location>
</feature>
<evidence type="ECO:0000256" key="8">
    <source>
        <dbReference type="RuleBase" id="RU000688"/>
    </source>
</evidence>
<evidence type="ECO:0000313" key="11">
    <source>
        <dbReference type="Ensembl" id="ENSSFOP00015047719.1"/>
    </source>
</evidence>
<feature type="transmembrane region" description="Helical" evidence="9">
    <location>
        <begin position="171"/>
        <end position="193"/>
    </location>
</feature>
<reference evidence="11" key="3">
    <citation type="submission" date="2025-09" db="UniProtKB">
        <authorList>
            <consortium name="Ensembl"/>
        </authorList>
    </citation>
    <scope>IDENTIFICATION</scope>
</reference>
<dbReference type="PANTHER" id="PTHR10489:SF954">
    <property type="entry name" value="G PROTEIN-COUPLED RECEPTOR 25"/>
    <property type="match status" value="1"/>
</dbReference>
<evidence type="ECO:0000256" key="2">
    <source>
        <dbReference type="ARBA" id="ARBA00022692"/>
    </source>
</evidence>
<protein>
    <recommendedName>
        <fullName evidence="10">G-protein coupled receptors family 1 profile domain-containing protein</fullName>
    </recommendedName>
</protein>
<reference evidence="11" key="2">
    <citation type="submission" date="2025-08" db="UniProtKB">
        <authorList>
            <consortium name="Ensembl"/>
        </authorList>
    </citation>
    <scope>IDENTIFICATION</scope>
</reference>
<evidence type="ECO:0000256" key="5">
    <source>
        <dbReference type="ARBA" id="ARBA00023136"/>
    </source>
</evidence>
<dbReference type="GO" id="GO:0016493">
    <property type="term" value="F:C-C chemokine receptor activity"/>
    <property type="evidence" value="ECO:0007669"/>
    <property type="project" value="TreeGrafter"/>
</dbReference>
<sequence length="381" mass="41896">MQKDKEKWTEKHKINKEVTFKLDPGDDYGYLDDYEQGPGDQNDALCAIVPSEVARPVRAALYCAVMVVGVPGNLALLGALWDRGRGGPPGAPRRRWRNSEILAANLAVSDLLFLGSLPLWIDSEANGGVWRAGAMSCKVSRGTGIWSITFMSIDRYLALVRAMLYRRLRRCPLVAASCALTWMSSALLAVPLLRSRELWEDGPGGATYCTERVGPGVQSAMFTLCLLLLTFFLPLGITLFCYGSLIRMLHLHSRGPAFSPAPLRRSMRAVLWLVAVFILSWLPFNACKLLGAVSRWLSPGETSCSLRRVVVGCMEWTAPLAFSNSCVNPLVFGTVGRSLLRRAQLFSLIPSLVKLAVCFWGGVNQTLLSVTSYIYADDSGR</sequence>
<dbReference type="PANTHER" id="PTHR10489">
    <property type="entry name" value="CELL ADHESION MOLECULE"/>
    <property type="match status" value="1"/>
</dbReference>
<keyword evidence="5 9" id="KW-0472">Membrane</keyword>
<evidence type="ECO:0000256" key="4">
    <source>
        <dbReference type="ARBA" id="ARBA00023040"/>
    </source>
</evidence>
<name>A0A8C9T2S3_SCLFO</name>
<feature type="transmembrane region" description="Helical" evidence="9">
    <location>
        <begin position="220"/>
        <end position="245"/>
    </location>
</feature>
<dbReference type="SUPFAM" id="SSF81321">
    <property type="entry name" value="Family A G protein-coupled receptor-like"/>
    <property type="match status" value="1"/>
</dbReference>
<dbReference type="InterPro" id="IPR050119">
    <property type="entry name" value="CCR1-9-like"/>
</dbReference>
<dbReference type="InterPro" id="IPR017452">
    <property type="entry name" value="GPCR_Rhodpsn_7TM"/>
</dbReference>
<feature type="transmembrane region" description="Helical" evidence="9">
    <location>
        <begin position="59"/>
        <end position="81"/>
    </location>
</feature>
<evidence type="ECO:0000256" key="7">
    <source>
        <dbReference type="ARBA" id="ARBA00023224"/>
    </source>
</evidence>
<evidence type="ECO:0000313" key="12">
    <source>
        <dbReference type="Proteomes" id="UP000694397"/>
    </source>
</evidence>
<comment type="similarity">
    <text evidence="8">Belongs to the G-protein coupled receptor 1 family.</text>
</comment>
<dbReference type="Pfam" id="PF00001">
    <property type="entry name" value="7tm_1"/>
    <property type="match status" value="1"/>
</dbReference>
<keyword evidence="7 8" id="KW-0807">Transducer</keyword>
<keyword evidence="4 8" id="KW-0297">G-protein coupled receptor</keyword>
<evidence type="ECO:0000256" key="1">
    <source>
        <dbReference type="ARBA" id="ARBA00004141"/>
    </source>
</evidence>
<dbReference type="GO" id="GO:0009897">
    <property type="term" value="C:external side of plasma membrane"/>
    <property type="evidence" value="ECO:0007669"/>
    <property type="project" value="TreeGrafter"/>
</dbReference>
<dbReference type="PRINTS" id="PR00237">
    <property type="entry name" value="GPCRRHODOPSN"/>
</dbReference>
<dbReference type="GeneTree" id="ENSGT01130000278303"/>
<keyword evidence="2 8" id="KW-0812">Transmembrane</keyword>
<accession>A0A8C9T2S3</accession>
<dbReference type="PROSITE" id="PS50262">
    <property type="entry name" value="G_PROTEIN_RECEP_F1_2"/>
    <property type="match status" value="1"/>
</dbReference>
<evidence type="ECO:0000256" key="3">
    <source>
        <dbReference type="ARBA" id="ARBA00022989"/>
    </source>
</evidence>
<dbReference type="GO" id="GO:0060326">
    <property type="term" value="P:cell chemotaxis"/>
    <property type="evidence" value="ECO:0007669"/>
    <property type="project" value="TreeGrafter"/>
</dbReference>
<dbReference type="Gene3D" id="1.20.1070.10">
    <property type="entry name" value="Rhodopsin 7-helix transmembrane proteins"/>
    <property type="match status" value="1"/>
</dbReference>
<dbReference type="InterPro" id="IPR000276">
    <property type="entry name" value="GPCR_Rhodpsn"/>
</dbReference>
<keyword evidence="12" id="KW-1185">Reference proteome</keyword>
<dbReference type="PROSITE" id="PS00237">
    <property type="entry name" value="G_PROTEIN_RECEP_F1_1"/>
    <property type="match status" value="1"/>
</dbReference>
<proteinExistence type="inferred from homology"/>
<dbReference type="GO" id="GO:0007204">
    <property type="term" value="P:positive regulation of cytosolic calcium ion concentration"/>
    <property type="evidence" value="ECO:0007669"/>
    <property type="project" value="TreeGrafter"/>
</dbReference>
<dbReference type="GO" id="GO:0019957">
    <property type="term" value="F:C-C chemokine binding"/>
    <property type="evidence" value="ECO:0007669"/>
    <property type="project" value="TreeGrafter"/>
</dbReference>